<gene>
    <name evidence="2" type="ORF">ACFQZ8_18745</name>
</gene>
<evidence type="ECO:0000313" key="3">
    <source>
        <dbReference type="Proteomes" id="UP001597053"/>
    </source>
</evidence>
<feature type="compositionally biased region" description="Low complexity" evidence="1">
    <location>
        <begin position="1"/>
        <end position="21"/>
    </location>
</feature>
<protein>
    <submittedName>
        <fullName evidence="2">Uncharacterized protein</fullName>
    </submittedName>
</protein>
<evidence type="ECO:0000256" key="1">
    <source>
        <dbReference type="SAM" id="MobiDB-lite"/>
    </source>
</evidence>
<feature type="region of interest" description="Disordered" evidence="1">
    <location>
        <begin position="1"/>
        <end position="41"/>
    </location>
</feature>
<name>A0ABW3A4V1_9ACTN</name>
<comment type="caution">
    <text evidence="2">The sequence shown here is derived from an EMBL/GenBank/DDBJ whole genome shotgun (WGS) entry which is preliminary data.</text>
</comment>
<dbReference type="EMBL" id="JBHTHM010001074">
    <property type="protein sequence ID" value="MFD0785948.1"/>
    <property type="molecule type" value="Genomic_DNA"/>
</dbReference>
<keyword evidence="3" id="KW-1185">Reference proteome</keyword>
<accession>A0ABW3A4V1</accession>
<organism evidence="2 3">
    <name type="scientific">Micromonospora azadirachtae</name>
    <dbReference type="NCBI Taxonomy" id="1970735"/>
    <lineage>
        <taxon>Bacteria</taxon>
        <taxon>Bacillati</taxon>
        <taxon>Actinomycetota</taxon>
        <taxon>Actinomycetes</taxon>
        <taxon>Micromonosporales</taxon>
        <taxon>Micromonosporaceae</taxon>
        <taxon>Micromonospora</taxon>
    </lineage>
</organism>
<dbReference type="Proteomes" id="UP001597053">
    <property type="component" value="Unassembled WGS sequence"/>
</dbReference>
<reference evidence="3" key="1">
    <citation type="journal article" date="2019" name="Int. J. Syst. Evol. Microbiol.">
        <title>The Global Catalogue of Microorganisms (GCM) 10K type strain sequencing project: providing services to taxonomists for standard genome sequencing and annotation.</title>
        <authorList>
            <consortium name="The Broad Institute Genomics Platform"/>
            <consortium name="The Broad Institute Genome Sequencing Center for Infectious Disease"/>
            <person name="Wu L."/>
            <person name="Ma J."/>
        </authorList>
    </citation>
    <scope>NUCLEOTIDE SEQUENCE [LARGE SCALE GENOMIC DNA]</scope>
    <source>
        <strain evidence="3">JCM 32148</strain>
    </source>
</reference>
<feature type="non-terminal residue" evidence="2">
    <location>
        <position position="1"/>
    </location>
</feature>
<sequence length="110" mass="11818">QAGPAAPVLAKAAPTASTSTKPKPKRASPSSTPLRERLCGAPQNPMGYDFCGGNRIRKPAAEICDHFDCAQEFWAGRGYLVQCRDGVVSLTGGYRNACAEHRGVRRTVWT</sequence>
<proteinExistence type="predicted"/>
<evidence type="ECO:0000313" key="2">
    <source>
        <dbReference type="EMBL" id="MFD0785948.1"/>
    </source>
</evidence>